<dbReference type="GO" id="GO:0005634">
    <property type="term" value="C:nucleus"/>
    <property type="evidence" value="ECO:0000318"/>
    <property type="project" value="GO_Central"/>
</dbReference>
<dbReference type="EMBL" id="DS985242">
    <property type="protein sequence ID" value="EDV27324.1"/>
    <property type="molecule type" value="Genomic_DNA"/>
</dbReference>
<evidence type="ECO:0000313" key="2">
    <source>
        <dbReference type="Proteomes" id="UP000009022"/>
    </source>
</evidence>
<evidence type="ECO:0000313" key="1">
    <source>
        <dbReference type="EMBL" id="EDV27324.1"/>
    </source>
</evidence>
<dbReference type="HOGENOM" id="CLU_1691236_0_0_1"/>
<dbReference type="RefSeq" id="XP_002109158.1">
    <property type="nucleotide sequence ID" value="XM_002109122.1"/>
</dbReference>
<sequence>RGALLMCDFILHHVRLFRERYCLELGAVVGLASLIVAPYAKRVYATDIGDDILKNCYLNLNYNEHLLANRSIYDIIRVRELNWLDGIPKLDSNSAAGTINAQFSWLKDDLLELYDCVDTIIACDVIYDDNQTSALLTLIKDILTLRNSKNSRKLFM</sequence>
<dbReference type="FunFam" id="3.40.50.150:FF:001037">
    <property type="match status" value="1"/>
</dbReference>
<dbReference type="SUPFAM" id="SSF53335">
    <property type="entry name" value="S-adenosyl-L-methionine-dependent methyltransferases"/>
    <property type="match status" value="1"/>
</dbReference>
<feature type="non-terminal residue" evidence="1">
    <location>
        <position position="1"/>
    </location>
</feature>
<dbReference type="STRING" id="10228.B3RMS0"/>
<dbReference type="InterPro" id="IPR038899">
    <property type="entry name" value="METTL22"/>
</dbReference>
<dbReference type="GeneID" id="6750373"/>
<accession>B3RMS0</accession>
<dbReference type="Proteomes" id="UP000009022">
    <property type="component" value="Unassembled WGS sequence"/>
</dbReference>
<dbReference type="OrthoDB" id="46564at2759"/>
<name>B3RMS0_TRIAD</name>
<keyword evidence="2" id="KW-1185">Reference proteome</keyword>
<dbReference type="PANTHER" id="PTHR23108">
    <property type="entry name" value="METHYLTRANSFERASE-RELATED"/>
    <property type="match status" value="1"/>
</dbReference>
<dbReference type="CTD" id="6750373"/>
<dbReference type="KEGG" id="tad:TRIADDRAFT_20455"/>
<reference evidence="1 2" key="1">
    <citation type="journal article" date="2008" name="Nature">
        <title>The Trichoplax genome and the nature of placozoans.</title>
        <authorList>
            <person name="Srivastava M."/>
            <person name="Begovic E."/>
            <person name="Chapman J."/>
            <person name="Putnam N.H."/>
            <person name="Hellsten U."/>
            <person name="Kawashima T."/>
            <person name="Kuo A."/>
            <person name="Mitros T."/>
            <person name="Salamov A."/>
            <person name="Carpenter M.L."/>
            <person name="Signorovitch A.Y."/>
            <person name="Moreno M.A."/>
            <person name="Kamm K."/>
            <person name="Grimwood J."/>
            <person name="Schmutz J."/>
            <person name="Shapiro H."/>
            <person name="Grigoriev I.V."/>
            <person name="Buss L.W."/>
            <person name="Schierwater B."/>
            <person name="Dellaporta S.L."/>
            <person name="Rokhsar D.S."/>
        </authorList>
    </citation>
    <scope>NUCLEOTIDE SEQUENCE [LARGE SCALE GENOMIC DNA]</scope>
    <source>
        <strain evidence="1 2">Grell-BS-1999</strain>
    </source>
</reference>
<organism evidence="1 2">
    <name type="scientific">Trichoplax adhaerens</name>
    <name type="common">Trichoplax reptans</name>
    <dbReference type="NCBI Taxonomy" id="10228"/>
    <lineage>
        <taxon>Eukaryota</taxon>
        <taxon>Metazoa</taxon>
        <taxon>Placozoa</taxon>
        <taxon>Uniplacotomia</taxon>
        <taxon>Trichoplacea</taxon>
        <taxon>Trichoplacidae</taxon>
        <taxon>Trichoplax</taxon>
    </lineage>
</organism>
<dbReference type="AlphaFoldDB" id="B3RMS0"/>
<gene>
    <name evidence="1" type="ORF">TRIADDRAFT_20455</name>
</gene>
<dbReference type="FunCoup" id="B3RMS0">
    <property type="interactions" value="408"/>
</dbReference>
<proteinExistence type="predicted"/>
<dbReference type="PANTHER" id="PTHR23108:SF0">
    <property type="entry name" value="METHYLTRANSFERASE-LIKE PROTEIN 22"/>
    <property type="match status" value="1"/>
</dbReference>
<dbReference type="Gene3D" id="3.40.50.150">
    <property type="entry name" value="Vaccinia Virus protein VP39"/>
    <property type="match status" value="1"/>
</dbReference>
<protein>
    <recommendedName>
        <fullName evidence="3">Methyltransferase-like protein 22</fullName>
    </recommendedName>
</protein>
<evidence type="ECO:0008006" key="3">
    <source>
        <dbReference type="Google" id="ProtNLM"/>
    </source>
</evidence>
<dbReference type="GO" id="GO:0008276">
    <property type="term" value="F:protein methyltransferase activity"/>
    <property type="evidence" value="ECO:0000318"/>
    <property type="project" value="GO_Central"/>
</dbReference>
<dbReference type="InterPro" id="IPR029063">
    <property type="entry name" value="SAM-dependent_MTases_sf"/>
</dbReference>
<dbReference type="PhylomeDB" id="B3RMS0"/>
<dbReference type="InParanoid" id="B3RMS0"/>